<dbReference type="AlphaFoldDB" id="A0A1C7M9Y4"/>
<evidence type="ECO:0000313" key="1">
    <source>
        <dbReference type="EMBL" id="OBZ73688.1"/>
    </source>
</evidence>
<proteinExistence type="predicted"/>
<keyword evidence="2" id="KW-1185">Reference proteome</keyword>
<organism evidence="1 2">
    <name type="scientific">Grifola frondosa</name>
    <name type="common">Maitake</name>
    <name type="synonym">Polyporus frondosus</name>
    <dbReference type="NCBI Taxonomy" id="5627"/>
    <lineage>
        <taxon>Eukaryota</taxon>
        <taxon>Fungi</taxon>
        <taxon>Dikarya</taxon>
        <taxon>Basidiomycota</taxon>
        <taxon>Agaricomycotina</taxon>
        <taxon>Agaricomycetes</taxon>
        <taxon>Polyporales</taxon>
        <taxon>Grifolaceae</taxon>
        <taxon>Grifola</taxon>
    </lineage>
</organism>
<protein>
    <submittedName>
        <fullName evidence="1">Uncharacterized protein</fullName>
    </submittedName>
</protein>
<evidence type="ECO:0000313" key="2">
    <source>
        <dbReference type="Proteomes" id="UP000092993"/>
    </source>
</evidence>
<comment type="caution">
    <text evidence="1">The sequence shown here is derived from an EMBL/GenBank/DDBJ whole genome shotgun (WGS) entry which is preliminary data.</text>
</comment>
<gene>
    <name evidence="1" type="ORF">A0H81_05965</name>
</gene>
<accession>A0A1C7M9Y4</accession>
<reference evidence="1 2" key="1">
    <citation type="submission" date="2016-03" db="EMBL/GenBank/DDBJ databases">
        <title>Whole genome sequencing of Grifola frondosa 9006-11.</title>
        <authorList>
            <person name="Min B."/>
            <person name="Park H."/>
            <person name="Kim J.-G."/>
            <person name="Cho H."/>
            <person name="Oh Y.-L."/>
            <person name="Kong W.-S."/>
            <person name="Choi I.-G."/>
        </authorList>
    </citation>
    <scope>NUCLEOTIDE SEQUENCE [LARGE SCALE GENOMIC DNA]</scope>
    <source>
        <strain evidence="1 2">9006-11</strain>
    </source>
</reference>
<name>A0A1C7M9Y4_GRIFR</name>
<dbReference type="EMBL" id="LUGG01000006">
    <property type="protein sequence ID" value="OBZ73688.1"/>
    <property type="molecule type" value="Genomic_DNA"/>
</dbReference>
<sequence>MAVRRIRWFSTWVTFMETLRNLGVVVLNILKEQFLAGSQASIFQHGLRARKWHDQNWSDRLLLWRDIENYT</sequence>
<dbReference type="Proteomes" id="UP000092993">
    <property type="component" value="Unassembled WGS sequence"/>
</dbReference>